<dbReference type="InterPro" id="IPR001657">
    <property type="entry name" value="Hedgehog"/>
</dbReference>
<reference evidence="5" key="1">
    <citation type="submission" date="2021-02" db="EMBL/GenBank/DDBJ databases">
        <authorList>
            <person name="Nowell W R."/>
        </authorList>
    </citation>
    <scope>NUCLEOTIDE SEQUENCE</scope>
</reference>
<feature type="domain" description="Hint" evidence="3">
    <location>
        <begin position="137"/>
        <end position="181"/>
    </location>
</feature>
<accession>A0A815HWL3</accession>
<evidence type="ECO:0000259" key="4">
    <source>
        <dbReference type="SMART" id="SM00306"/>
    </source>
</evidence>
<feature type="domain" description="Hint" evidence="4">
    <location>
        <begin position="232"/>
        <end position="325"/>
    </location>
</feature>
<sequence length="424" mass="47390">MNINSQQGYDSTCTCDSASGSVCMKYTCSTTVRSVSCFSGSSLLTLPDGSHKSLADIQIGERVLVNHHHTYEPISSFIHAKHDGIFSFLAIQVQSTKSNRTSTIHISPNHLIFDYDSGKAKFAGKLHVGDRLQFVDHDEIVPATIMNIKLTKQEGYYAPLTASGKIVIDGIVASNYATVSNHDLAHEVMEVYRWWTNLFGGSKSNEDIPWMLQVMLKIEEIFALVILFHRILLTLPDGSHKSLADIQIGERVLVNHHHTYEPISSFIHAKHDGIFSFLAIQVQSTKSNRTSTIHISPNHLIFDYDSGKAKFAGKLHVGDRLQFVDHDEIVPATIMNIKLTKQEGYYAPLTASGKIVIDGIVASNYATVSNHDLAHEVMGVYRWWTNLFGGSKSNEDIPWMLQTMLIIEQIIRWCGGEQLIESYI</sequence>
<dbReference type="Gene3D" id="2.170.16.10">
    <property type="entry name" value="Hedgehog/Intein (Hint) domain"/>
    <property type="match status" value="2"/>
</dbReference>
<organism evidence="5 6">
    <name type="scientific">Adineta ricciae</name>
    <name type="common">Rotifer</name>
    <dbReference type="NCBI Taxonomy" id="249248"/>
    <lineage>
        <taxon>Eukaryota</taxon>
        <taxon>Metazoa</taxon>
        <taxon>Spiralia</taxon>
        <taxon>Gnathifera</taxon>
        <taxon>Rotifera</taxon>
        <taxon>Eurotatoria</taxon>
        <taxon>Bdelloidea</taxon>
        <taxon>Adinetida</taxon>
        <taxon>Adinetidae</taxon>
        <taxon>Adineta</taxon>
    </lineage>
</organism>
<dbReference type="InterPro" id="IPR050387">
    <property type="entry name" value="Hedgehog_Signaling"/>
</dbReference>
<evidence type="ECO:0000256" key="2">
    <source>
        <dbReference type="ARBA" id="ARBA00022729"/>
    </source>
</evidence>
<dbReference type="InterPro" id="IPR001767">
    <property type="entry name" value="Hedgehog_Hint"/>
</dbReference>
<keyword evidence="1" id="KW-0217">Developmental protein</keyword>
<protein>
    <submittedName>
        <fullName evidence="5">Uncharacterized protein</fullName>
    </submittedName>
</protein>
<dbReference type="GO" id="GO:0016540">
    <property type="term" value="P:protein autoprocessing"/>
    <property type="evidence" value="ECO:0007669"/>
    <property type="project" value="InterPro"/>
</dbReference>
<comment type="caution">
    <text evidence="5">The sequence shown here is derived from an EMBL/GenBank/DDBJ whole genome shotgun (WGS) entry which is preliminary data.</text>
</comment>
<dbReference type="Pfam" id="PF01079">
    <property type="entry name" value="Hint"/>
    <property type="match status" value="2"/>
</dbReference>
<dbReference type="EMBL" id="CAJNOJ010000273">
    <property type="protein sequence ID" value="CAF1359712.1"/>
    <property type="molecule type" value="Genomic_DNA"/>
</dbReference>
<dbReference type="AlphaFoldDB" id="A0A815HWL3"/>
<name>A0A815HWL3_ADIRI</name>
<dbReference type="SUPFAM" id="SSF51294">
    <property type="entry name" value="Hedgehog/intein (Hint) domain"/>
    <property type="match status" value="2"/>
</dbReference>
<dbReference type="InterPro" id="IPR003586">
    <property type="entry name" value="Hint_dom_C"/>
</dbReference>
<dbReference type="InterPro" id="IPR036844">
    <property type="entry name" value="Hint_dom_sf"/>
</dbReference>
<evidence type="ECO:0000313" key="6">
    <source>
        <dbReference type="Proteomes" id="UP000663852"/>
    </source>
</evidence>
<dbReference type="InterPro" id="IPR003587">
    <property type="entry name" value="Hint_dom_N"/>
</dbReference>
<evidence type="ECO:0000313" key="5">
    <source>
        <dbReference type="EMBL" id="CAF1359712.1"/>
    </source>
</evidence>
<evidence type="ECO:0000256" key="1">
    <source>
        <dbReference type="ARBA" id="ARBA00022473"/>
    </source>
</evidence>
<feature type="domain" description="Hint" evidence="4">
    <location>
        <begin position="35"/>
        <end position="136"/>
    </location>
</feature>
<evidence type="ECO:0000259" key="3">
    <source>
        <dbReference type="SMART" id="SM00305"/>
    </source>
</evidence>
<gene>
    <name evidence="5" type="ORF">EDS130_LOCUS33749</name>
</gene>
<dbReference type="PANTHER" id="PTHR11889:SF31">
    <property type="entry name" value="PROTEIN HEDGEHOG"/>
    <property type="match status" value="1"/>
</dbReference>
<dbReference type="OrthoDB" id="5212at2759"/>
<dbReference type="Proteomes" id="UP000663852">
    <property type="component" value="Unassembled WGS sequence"/>
</dbReference>
<dbReference type="CDD" id="cd00081">
    <property type="entry name" value="Hint"/>
    <property type="match status" value="2"/>
</dbReference>
<dbReference type="SMART" id="SM00305">
    <property type="entry name" value="HintC"/>
    <property type="match status" value="2"/>
</dbReference>
<dbReference type="PANTHER" id="PTHR11889">
    <property type="entry name" value="HEDGEHOG"/>
    <property type="match status" value="1"/>
</dbReference>
<dbReference type="PRINTS" id="PR00632">
    <property type="entry name" value="SONICHHOG"/>
</dbReference>
<feature type="domain" description="Hint" evidence="3">
    <location>
        <begin position="326"/>
        <end position="370"/>
    </location>
</feature>
<proteinExistence type="predicted"/>
<dbReference type="SMART" id="SM00306">
    <property type="entry name" value="HintN"/>
    <property type="match status" value="2"/>
</dbReference>
<keyword evidence="2" id="KW-0732">Signal</keyword>
<dbReference type="GO" id="GO:0007267">
    <property type="term" value="P:cell-cell signaling"/>
    <property type="evidence" value="ECO:0007669"/>
    <property type="project" value="InterPro"/>
</dbReference>